<evidence type="ECO:0000313" key="5">
    <source>
        <dbReference type="EMBL" id="MDM1049381.1"/>
    </source>
</evidence>
<feature type="domain" description="Phage tail tape measure protein" evidence="4">
    <location>
        <begin position="300"/>
        <end position="490"/>
    </location>
</feature>
<evidence type="ECO:0000259" key="4">
    <source>
        <dbReference type="Pfam" id="PF10145"/>
    </source>
</evidence>
<keyword evidence="3" id="KW-0472">Membrane</keyword>
<keyword evidence="3" id="KW-0812">Transmembrane</keyword>
<dbReference type="InterPro" id="IPR010090">
    <property type="entry name" value="Phage_tape_meas"/>
</dbReference>
<dbReference type="Proteomes" id="UP001170954">
    <property type="component" value="Unassembled WGS sequence"/>
</dbReference>
<accession>A0ABT7NQH4</accession>
<keyword evidence="6" id="KW-1185">Reference proteome</keyword>
<dbReference type="RefSeq" id="WP_286651823.1">
    <property type="nucleotide sequence ID" value="NZ_JACAGK010000044.1"/>
</dbReference>
<evidence type="ECO:0000256" key="3">
    <source>
        <dbReference type="SAM" id="Phobius"/>
    </source>
</evidence>
<gene>
    <name evidence="5" type="ORF">HX018_14150</name>
</gene>
<organism evidence="5 6">
    <name type="scientific">Sphingobacterium hotanense</name>
    <dbReference type="NCBI Taxonomy" id="649196"/>
    <lineage>
        <taxon>Bacteria</taxon>
        <taxon>Pseudomonadati</taxon>
        <taxon>Bacteroidota</taxon>
        <taxon>Sphingobacteriia</taxon>
        <taxon>Sphingobacteriales</taxon>
        <taxon>Sphingobacteriaceae</taxon>
        <taxon>Sphingobacterium</taxon>
    </lineage>
</organism>
<keyword evidence="1" id="KW-0175">Coiled coil</keyword>
<feature type="region of interest" description="Disordered" evidence="2">
    <location>
        <begin position="731"/>
        <end position="752"/>
    </location>
</feature>
<name>A0ABT7NQH4_9SPHI</name>
<proteinExistence type="predicted"/>
<keyword evidence="3" id="KW-1133">Transmembrane helix</keyword>
<feature type="coiled-coil region" evidence="1">
    <location>
        <begin position="44"/>
        <end position="151"/>
    </location>
</feature>
<dbReference type="Pfam" id="PF10145">
    <property type="entry name" value="PhageMin_Tail"/>
    <property type="match status" value="1"/>
</dbReference>
<feature type="transmembrane region" description="Helical" evidence="3">
    <location>
        <begin position="245"/>
        <end position="267"/>
    </location>
</feature>
<reference evidence="5" key="2">
    <citation type="journal article" date="2022" name="Sci. Total Environ.">
        <title>Prevalence, transmission, and molecular epidemiology of tet(X)-positive bacteria among humans, animals, and environmental niches in China: An epidemiological, and genomic-based study.</title>
        <authorList>
            <person name="Dong N."/>
            <person name="Zeng Y."/>
            <person name="Cai C."/>
            <person name="Sun C."/>
            <person name="Lu J."/>
            <person name="Liu C."/>
            <person name="Zhou H."/>
            <person name="Sun Q."/>
            <person name="Shu L."/>
            <person name="Wang H."/>
            <person name="Wang Y."/>
            <person name="Wang S."/>
            <person name="Wu C."/>
            <person name="Chan E.W."/>
            <person name="Chen G."/>
            <person name="Shen Z."/>
            <person name="Chen S."/>
            <person name="Zhang R."/>
        </authorList>
    </citation>
    <scope>NUCLEOTIDE SEQUENCE</scope>
    <source>
        <strain evidence="5">R1692</strain>
    </source>
</reference>
<evidence type="ECO:0000313" key="6">
    <source>
        <dbReference type="Proteomes" id="UP001170954"/>
    </source>
</evidence>
<reference evidence="5" key="1">
    <citation type="submission" date="2020-06" db="EMBL/GenBank/DDBJ databases">
        <authorList>
            <person name="Dong N."/>
        </authorList>
    </citation>
    <scope>NUCLEOTIDE SEQUENCE</scope>
    <source>
        <strain evidence="5">R1692</strain>
    </source>
</reference>
<dbReference type="NCBIfam" id="TIGR01760">
    <property type="entry name" value="tape_meas_TP901"/>
    <property type="match status" value="1"/>
</dbReference>
<evidence type="ECO:0000256" key="1">
    <source>
        <dbReference type="SAM" id="Coils"/>
    </source>
</evidence>
<sequence length="1521" mass="166989">MDLRYKVVVDDAEARRKLAELLKGTGVSGSDSGAKAATSSADDLRAATLKLKDAQLANMEAMKKAREERAAQLKAQAELNAKLIEGKITAQEYALEQKKAAAEEKKRAKEARELKNALAENSEYAKLTKALNNVRKETKDVLAEMFKLEQQGRKNTIAYSQLEVKSNSLTKQTSLLDSAVKKIDATVGQHQRNVGNYGIAMDNMIPIIGRVNMQLGAMGTSLDELSQKGGFNSLLASVTNLGKGLIAFITTPVGAALTALASFFALFQSNKQTVIDFDAGMKNVAKTTGMAGQELSGFGDAIVELSMKLQVVSTDKLLEYATIAGQLGVKGRADILAFSESLAMLETASNISGEEGGAQIARMLTLVDGGVQNVKAFGDEIVNLGNNFAATEKEILENATQISQNVGIYKIGRQEVLAFATATKAVGLEAELVGSTFSRTLGEFEKTLRTGKGVADLLKVIGGNQEDLQRKFRQDAAGVFVDYVRGLNNIQQSGGSVNEALERTGIIAVRDQRVISSLATNGFDVLKGALDNVRDANGAMLTEFENGASKLEQQSKRMSIAWDNFVLSIENGEGVIAGVFLRLMDGASILLDTINKAFNPTSLDEFTTRLVNLKAADKIREINLAMKEGSGTAGKLSSTDLSKSTQKQINELAKETESSLKSVTNALNLYNEAVKSGELKDGRENSISDVESTQKALSSKLYQLNLFRKEDKAIKQKIDFDETEAEKKKAERAQRTFDKQREQSRQALERQRSLQAQIDALSEQSTRKQLSRDEEELASITDKYKKIREEVDKFYRDPKNKGHRVDTGKLASAERFEINEATTRQGTRELTKQLSEQREIYTAYNSYVEQNGIEAAEKMFGKQAELAKEYRATLQREYTAITTLQKTASTLAFAGIDVKLTQAQEERAKALREMLDALEKEDQAKVRAKYAEALQLAKTFGEKELAIHKKYNDALAQLGKDATDEQRAALKRVLQDDLEALVESSPEFRKVMENIDKSSQVMLGNAFRTGKETVFKLIDGMSDATKEQRGELKKLFGKFFDEGARESENGNIQRVQELISGFGQLTEGAANFDGTISNAFSTVGNMLGVAGQLANTLSDAGSQFGQQMASAGKALAAIGAAAAFIGGVVSIVEKADAKAAAIRERDKQYSDDYQIKQIESITNALQRQLDIVEGIFGVDRVKAYEKAVSDANKEVLKGIEDFEKSQKYQLTGNRFYDNLITNRNSGKKNDLSGDRLLDELISQGAIKKIDLGFSKIEDITQDHVEALTKLIESGKLDEISMAQAQGMIDAYNVWREALNGLKEEITGFSYRSLTNELVSMFEQGKTATSDFTDFFESKMQEAILKGFSRNTIENQMQPWYDWLAELTNDQDGLTAQDIEILKQGGLWNGKVMKGWAELTEEQKKQFEDLQKITGIQLGKDSTSSLKADSGIRGITEQTANRLESEFGGMRLAQLELLQLTKTNCANYLQIANSHLTELIAIQHNTYRTANNTDRLANIETAIVSLNNKVSSSDAARRGAGL</sequence>
<dbReference type="EMBL" id="JACAGK010000044">
    <property type="protein sequence ID" value="MDM1049381.1"/>
    <property type="molecule type" value="Genomic_DNA"/>
</dbReference>
<comment type="caution">
    <text evidence="5">The sequence shown here is derived from an EMBL/GenBank/DDBJ whole genome shotgun (WGS) entry which is preliminary data.</text>
</comment>
<evidence type="ECO:0000256" key="2">
    <source>
        <dbReference type="SAM" id="MobiDB-lite"/>
    </source>
</evidence>
<protein>
    <submittedName>
        <fullName evidence="5">Phage tail tape measure protein</fullName>
    </submittedName>
</protein>